<comment type="subunit">
    <text evidence="9">Homohexamer. Forms an RuvA(8)-RuvB(12)-Holliday junction (HJ) complex. HJ DNA is sandwiched between 2 RuvA tetramers; dsDNA enters through RuvA and exits via RuvB. An RuvB hexamer assembles on each DNA strand where it exits the tetramer. Each RuvB hexamer is contacted by two RuvA subunits (via domain III) on 2 adjacent RuvB subunits; this complex drives branch migration. In the full resolvosome a probable DNA-RuvA(4)-RuvB(12)-RuvC(2) complex forms which resolves the HJ.</text>
</comment>
<evidence type="ECO:0000256" key="2">
    <source>
        <dbReference type="ARBA" id="ARBA00022741"/>
    </source>
</evidence>
<evidence type="ECO:0000256" key="7">
    <source>
        <dbReference type="ARBA" id="ARBA00023172"/>
    </source>
</evidence>
<dbReference type="EC" id="3.6.4.-" evidence="9"/>
<keyword evidence="4 9" id="KW-0378">Hydrolase</keyword>
<dbReference type="GO" id="GO:0009378">
    <property type="term" value="F:four-way junction helicase activity"/>
    <property type="evidence" value="ECO:0007669"/>
    <property type="project" value="InterPro"/>
</dbReference>
<feature type="binding site" evidence="9">
    <location>
        <position position="66"/>
    </location>
    <ligand>
        <name>ATP</name>
        <dbReference type="ChEBI" id="CHEBI:30616"/>
    </ligand>
</feature>
<dbReference type="Gene3D" id="3.40.50.300">
    <property type="entry name" value="P-loop containing nucleotide triphosphate hydrolases"/>
    <property type="match status" value="1"/>
</dbReference>
<dbReference type="InterPro" id="IPR041445">
    <property type="entry name" value="AAA_lid_4"/>
</dbReference>
<gene>
    <name evidence="9 11" type="primary">ruvB</name>
    <name evidence="11" type="ORF">ENF32_02885</name>
</gene>
<dbReference type="InterPro" id="IPR036388">
    <property type="entry name" value="WH-like_DNA-bd_sf"/>
</dbReference>
<dbReference type="SUPFAM" id="SSF46785">
    <property type="entry name" value="Winged helix' DNA-binding domain"/>
    <property type="match status" value="1"/>
</dbReference>
<protein>
    <recommendedName>
        <fullName evidence="9">Holliday junction branch migration complex subunit RuvB</fullName>
        <ecNumber evidence="9">3.6.4.-</ecNumber>
    </recommendedName>
</protein>
<dbReference type="NCBIfam" id="TIGR00635">
    <property type="entry name" value="ruvB"/>
    <property type="match status" value="1"/>
</dbReference>
<feature type="binding site" evidence="9">
    <location>
        <position position="21"/>
    </location>
    <ligand>
        <name>ATP</name>
        <dbReference type="ChEBI" id="CHEBI:30616"/>
    </ligand>
</feature>
<comment type="catalytic activity">
    <reaction evidence="9">
        <text>ATP + H2O = ADP + phosphate + H(+)</text>
        <dbReference type="Rhea" id="RHEA:13065"/>
        <dbReference type="ChEBI" id="CHEBI:15377"/>
        <dbReference type="ChEBI" id="CHEBI:15378"/>
        <dbReference type="ChEBI" id="CHEBI:30616"/>
        <dbReference type="ChEBI" id="CHEBI:43474"/>
        <dbReference type="ChEBI" id="CHEBI:456216"/>
    </reaction>
</comment>
<dbReference type="SMART" id="SM00382">
    <property type="entry name" value="AAA"/>
    <property type="match status" value="1"/>
</dbReference>
<dbReference type="Pfam" id="PF05496">
    <property type="entry name" value="RuvB_N"/>
    <property type="match status" value="1"/>
</dbReference>
<dbReference type="HAMAP" id="MF_00016">
    <property type="entry name" value="DNA_HJ_migration_RuvB"/>
    <property type="match status" value="1"/>
</dbReference>
<dbReference type="CDD" id="cd00009">
    <property type="entry name" value="AAA"/>
    <property type="match status" value="1"/>
</dbReference>
<dbReference type="Pfam" id="PF05491">
    <property type="entry name" value="WHD_RuvB"/>
    <property type="match status" value="1"/>
</dbReference>
<dbReference type="GO" id="GO:0006310">
    <property type="term" value="P:DNA recombination"/>
    <property type="evidence" value="ECO:0007669"/>
    <property type="project" value="UniProtKB-UniRule"/>
</dbReference>
<evidence type="ECO:0000256" key="4">
    <source>
        <dbReference type="ARBA" id="ARBA00022801"/>
    </source>
</evidence>
<dbReference type="GO" id="GO:0000400">
    <property type="term" value="F:four-way junction DNA binding"/>
    <property type="evidence" value="ECO:0007669"/>
    <property type="project" value="UniProtKB-UniRule"/>
</dbReference>
<name>A0A7C0Y923_9BACT</name>
<dbReference type="EMBL" id="DQWS01000111">
    <property type="protein sequence ID" value="HDD52997.1"/>
    <property type="molecule type" value="Genomic_DNA"/>
</dbReference>
<evidence type="ECO:0000256" key="9">
    <source>
        <dbReference type="HAMAP-Rule" id="MF_00016"/>
    </source>
</evidence>
<dbReference type="FunFam" id="1.10.10.10:FF:000086">
    <property type="entry name" value="Holliday junction ATP-dependent DNA helicase RuvB"/>
    <property type="match status" value="1"/>
</dbReference>
<keyword evidence="5 9" id="KW-0067">ATP-binding</keyword>
<dbReference type="InterPro" id="IPR027417">
    <property type="entry name" value="P-loop_NTPase"/>
</dbReference>
<dbReference type="AlphaFoldDB" id="A0A7C0Y923"/>
<comment type="function">
    <text evidence="9">The RuvA-RuvB-RuvC complex processes Holliday junction (HJ) DNA during genetic recombination and DNA repair, while the RuvA-RuvB complex plays an important role in the rescue of blocked DNA replication forks via replication fork reversal (RFR). RuvA specifically binds to HJ cruciform DNA, conferring on it an open structure. The RuvB hexamer acts as an ATP-dependent pump, pulling dsDNA into and through the RuvAB complex. RuvB forms 2 homohexamers on either side of HJ DNA bound by 1 or 2 RuvA tetramers; 4 subunits per hexamer contact DNA at a time. Coordinated motions by a converter formed by DNA-disengaged RuvB subunits stimulates ATP hydrolysis and nucleotide exchange. Immobilization of the converter enables RuvB to convert the ATP-contained energy into a lever motion, pulling 2 nucleotides of DNA out of the RuvA tetramer per ATP hydrolyzed, thus driving DNA branch migration. The RuvB motors rotate together with the DNA substrate, which together with the progressing nucleotide cycle form the mechanistic basis for DNA recombination by continuous HJ branch migration. Branch migration allows RuvC to scan DNA until it finds its consensus sequence, where it cleaves and resolves cruciform DNA.</text>
</comment>
<dbReference type="GO" id="GO:0048476">
    <property type="term" value="C:Holliday junction resolvase complex"/>
    <property type="evidence" value="ECO:0007669"/>
    <property type="project" value="UniProtKB-UniRule"/>
</dbReference>
<dbReference type="Gene3D" id="1.10.10.10">
    <property type="entry name" value="Winged helix-like DNA-binding domain superfamily/Winged helix DNA-binding domain"/>
    <property type="match status" value="1"/>
</dbReference>
<organism evidence="11">
    <name type="scientific">Thermosulfidibacter takaii</name>
    <dbReference type="NCBI Taxonomy" id="412593"/>
    <lineage>
        <taxon>Bacteria</taxon>
        <taxon>Pseudomonadati</taxon>
        <taxon>Thermosulfidibacterota</taxon>
        <taxon>Thermosulfidibacteria</taxon>
        <taxon>Thermosulfidibacterales</taxon>
        <taxon>Thermosulfidibacteraceae</taxon>
    </lineage>
</organism>
<dbReference type="InterPro" id="IPR008823">
    <property type="entry name" value="RuvB_wg_C"/>
</dbReference>
<dbReference type="SUPFAM" id="SSF52540">
    <property type="entry name" value="P-loop containing nucleoside triphosphate hydrolases"/>
    <property type="match status" value="1"/>
</dbReference>
<feature type="region of interest" description="Large ATPase domain (RuvB-L)" evidence="9">
    <location>
        <begin position="1"/>
        <end position="181"/>
    </location>
</feature>
<keyword evidence="7 9" id="KW-0233">DNA recombination</keyword>
<feature type="binding site" evidence="9">
    <location>
        <position position="310"/>
    </location>
    <ligand>
        <name>DNA</name>
        <dbReference type="ChEBI" id="CHEBI:16991"/>
    </ligand>
</feature>
<keyword evidence="1 9" id="KW-0963">Cytoplasm</keyword>
<feature type="binding site" evidence="9">
    <location>
        <position position="315"/>
    </location>
    <ligand>
        <name>DNA</name>
        <dbReference type="ChEBI" id="CHEBI:16991"/>
    </ligand>
</feature>
<comment type="domain">
    <text evidence="9">Has 3 domains, the large (RuvB-L) and small ATPase (RuvB-S) domains and the C-terminal head (RuvB-H) domain. The head domain binds DNA, while the ATPase domains jointly bind ATP, ADP or are empty depending on the state of the subunit in the translocation cycle. During a single DNA translocation step the structure of each domain remains the same, but their relative positions change.</text>
</comment>
<feature type="binding site" evidence="9">
    <location>
        <position position="62"/>
    </location>
    <ligand>
        <name>ATP</name>
        <dbReference type="ChEBI" id="CHEBI:30616"/>
    </ligand>
</feature>
<feature type="binding site" evidence="9">
    <location>
        <position position="20"/>
    </location>
    <ligand>
        <name>ATP</name>
        <dbReference type="ChEBI" id="CHEBI:30616"/>
    </ligand>
</feature>
<feature type="binding site" evidence="9">
    <location>
        <position position="181"/>
    </location>
    <ligand>
        <name>ATP</name>
        <dbReference type="ChEBI" id="CHEBI:30616"/>
    </ligand>
</feature>
<comment type="similarity">
    <text evidence="9">Belongs to the RuvB family.</text>
</comment>
<dbReference type="InterPro" id="IPR004605">
    <property type="entry name" value="DNA_helicase_Holl-junc_RuvB"/>
</dbReference>
<proteinExistence type="inferred from homology"/>
<evidence type="ECO:0000256" key="3">
    <source>
        <dbReference type="ARBA" id="ARBA00022763"/>
    </source>
</evidence>
<evidence type="ECO:0000256" key="5">
    <source>
        <dbReference type="ARBA" id="ARBA00022840"/>
    </source>
</evidence>
<feature type="binding site" evidence="9">
    <location>
        <position position="66"/>
    </location>
    <ligand>
        <name>Mg(2+)</name>
        <dbReference type="ChEBI" id="CHEBI:18420"/>
    </ligand>
</feature>
<dbReference type="GO" id="GO:0006281">
    <property type="term" value="P:DNA repair"/>
    <property type="evidence" value="ECO:0007669"/>
    <property type="project" value="UniProtKB-UniRule"/>
</dbReference>
<dbReference type="GO" id="GO:0016787">
    <property type="term" value="F:hydrolase activity"/>
    <property type="evidence" value="ECO:0007669"/>
    <property type="project" value="UniProtKB-KW"/>
</dbReference>
<keyword evidence="11" id="KW-0347">Helicase</keyword>
<feature type="binding site" evidence="9">
    <location>
        <position position="67"/>
    </location>
    <ligand>
        <name>ATP</name>
        <dbReference type="ChEBI" id="CHEBI:30616"/>
    </ligand>
</feature>
<feature type="binding site" evidence="9">
    <location>
        <position position="65"/>
    </location>
    <ligand>
        <name>ATP</name>
        <dbReference type="ChEBI" id="CHEBI:30616"/>
    </ligand>
</feature>
<evidence type="ECO:0000256" key="1">
    <source>
        <dbReference type="ARBA" id="ARBA00022490"/>
    </source>
</evidence>
<comment type="subcellular location">
    <subcellularLocation>
        <location evidence="9">Cytoplasm</location>
    </subcellularLocation>
</comment>
<comment type="caution">
    <text evidence="9">Lacks conserved residue(s) required for the propagation of feature annotation.</text>
</comment>
<keyword evidence="6 9" id="KW-0238">DNA-binding</keyword>
<evidence type="ECO:0000259" key="10">
    <source>
        <dbReference type="SMART" id="SM00382"/>
    </source>
</evidence>
<dbReference type="PANTHER" id="PTHR42848">
    <property type="match status" value="1"/>
</dbReference>
<dbReference type="InterPro" id="IPR036390">
    <property type="entry name" value="WH_DNA-bd_sf"/>
</dbReference>
<dbReference type="InterPro" id="IPR008824">
    <property type="entry name" value="RuvB-like_N"/>
</dbReference>
<comment type="caution">
    <text evidence="11">The sequence shown here is derived from an EMBL/GenBank/DDBJ whole genome shotgun (WGS) entry which is preliminary data.</text>
</comment>
<feature type="domain" description="AAA+ ATPase" evidence="10">
    <location>
        <begin position="51"/>
        <end position="182"/>
    </location>
</feature>
<reference evidence="11" key="1">
    <citation type="journal article" date="2020" name="mSystems">
        <title>Genome- and Community-Level Interaction Insights into Carbon Utilization and Element Cycling Functions of Hydrothermarchaeota in Hydrothermal Sediment.</title>
        <authorList>
            <person name="Zhou Z."/>
            <person name="Liu Y."/>
            <person name="Xu W."/>
            <person name="Pan J."/>
            <person name="Luo Z.H."/>
            <person name="Li M."/>
        </authorList>
    </citation>
    <scope>NUCLEOTIDE SEQUENCE [LARGE SCALE GENOMIC DNA]</scope>
    <source>
        <strain evidence="11">HyVt-115</strain>
    </source>
</reference>
<feature type="binding site" evidence="9">
    <location>
        <position position="291"/>
    </location>
    <ligand>
        <name>DNA</name>
        <dbReference type="ChEBI" id="CHEBI:16991"/>
    </ligand>
</feature>
<feature type="binding site" evidence="9">
    <location>
        <position position="218"/>
    </location>
    <ligand>
        <name>ATP</name>
        <dbReference type="ChEBI" id="CHEBI:30616"/>
    </ligand>
</feature>
<sequence length="342" mass="38073">MDRFLTPQPTPEEISLEKGLRPERLSDYIGQEGIKENLRVSIEAALARGEPLDHVLLYGPPGLGKTSLAWVISREMSVGIRTTSGPVLERTGDLAAILTSLRDGDILFIDEIHRLNPSVEEMLYPAMEEFKLDLIVGQGPGARTLRLDVPRFTLIGATTRLGLLTSPLRNRFGVVLRLDFYNVEELEAIVLRSARILGVKVDHQGATEIARRARGTPRIANRLLKRVRDYAQARADGAITLEVAKAALDLLEIDEAGFDALDRKFLLTIIQKFGGGPVGIDTLAASLGEERHTLEEVYEPYLIQEGYIQRTPRGRVATERAYRHFGLPLPPYIRQKGLPLEK</sequence>
<dbReference type="PANTHER" id="PTHR42848:SF1">
    <property type="entry name" value="HOLLIDAY JUNCTION BRANCH MIGRATION COMPLEX SUBUNIT RUVB"/>
    <property type="match status" value="1"/>
</dbReference>
<keyword evidence="8 9" id="KW-0234">DNA repair</keyword>
<dbReference type="Proteomes" id="UP000885690">
    <property type="component" value="Unassembled WGS sequence"/>
</dbReference>
<evidence type="ECO:0000256" key="8">
    <source>
        <dbReference type="ARBA" id="ARBA00023204"/>
    </source>
</evidence>
<keyword evidence="2 9" id="KW-0547">Nucleotide-binding</keyword>
<dbReference type="GO" id="GO:0005737">
    <property type="term" value="C:cytoplasm"/>
    <property type="evidence" value="ECO:0007669"/>
    <property type="project" value="UniProtKB-SubCell"/>
</dbReference>
<feature type="binding site" evidence="9">
    <location>
        <position position="171"/>
    </location>
    <ligand>
        <name>ATP</name>
        <dbReference type="ChEBI" id="CHEBI:30616"/>
    </ligand>
</feature>
<dbReference type="Pfam" id="PF17864">
    <property type="entry name" value="AAA_lid_4"/>
    <property type="match status" value="1"/>
</dbReference>
<dbReference type="NCBIfam" id="NF000868">
    <property type="entry name" value="PRK00080.1"/>
    <property type="match status" value="1"/>
</dbReference>
<feature type="region of interest" description="Head domain (RuvB-H)" evidence="9">
    <location>
        <begin position="255"/>
        <end position="342"/>
    </location>
</feature>
<dbReference type="GO" id="GO:0005524">
    <property type="term" value="F:ATP binding"/>
    <property type="evidence" value="ECO:0007669"/>
    <property type="project" value="UniProtKB-UniRule"/>
</dbReference>
<accession>A0A7C0Y923</accession>
<evidence type="ECO:0000256" key="6">
    <source>
        <dbReference type="ARBA" id="ARBA00023125"/>
    </source>
</evidence>
<dbReference type="Gene3D" id="1.10.8.60">
    <property type="match status" value="1"/>
</dbReference>
<keyword evidence="3 9" id="KW-0227">DNA damage</keyword>
<evidence type="ECO:0000313" key="11">
    <source>
        <dbReference type="EMBL" id="HDD52997.1"/>
    </source>
</evidence>
<feature type="region of interest" description="Small ATPAse domain (RuvB-S)" evidence="9">
    <location>
        <begin position="182"/>
        <end position="252"/>
    </location>
</feature>
<dbReference type="InterPro" id="IPR003593">
    <property type="entry name" value="AAA+_ATPase"/>
</dbReference>